<dbReference type="PROSITE" id="PS50600">
    <property type="entry name" value="ULP_PROTEASE"/>
    <property type="match status" value="1"/>
</dbReference>
<dbReference type="AlphaFoldDB" id="A0A6A6VV96"/>
<dbReference type="PANTHER" id="PTHR12606:SF141">
    <property type="entry name" value="GH15225P-RELATED"/>
    <property type="match status" value="1"/>
</dbReference>
<dbReference type="EMBL" id="ML996580">
    <property type="protein sequence ID" value="KAF2754492.1"/>
    <property type="molecule type" value="Genomic_DNA"/>
</dbReference>
<keyword evidence="4" id="KW-0788">Thiol protease</keyword>
<accession>A0A6A6VV96</accession>
<evidence type="ECO:0000259" key="6">
    <source>
        <dbReference type="PROSITE" id="PS50600"/>
    </source>
</evidence>
<feature type="compositionally biased region" description="Low complexity" evidence="5">
    <location>
        <begin position="436"/>
        <end position="447"/>
    </location>
</feature>
<sequence length="734" mass="79658">MHLPPHLRHPREPKPVDTSLLSMLGSDLQSSPYQASILRDRSPRTAAQDDSVVEVARASLGGWGLGTSTTTTNRPSRPSDLDLSGFISNPADPPSKEDIDALEPSESFCRSVIDARAAKASDEAVREIIEDLCLEYACNDIKRHVKDSQFLTTPAQESRMIKERQAELIRYAVEKLPLARQRAQKAMEPERSSLTATEAADQMHHRIAMEAITMAMHKYAAINDEDIHFQESTMLQDSRLFNDSTMFEGNESTAFGNSTIIEGSSMMPASFLEDTVDGPSAFDQATTHEESTIIGGVSKLSAPAVEEHSDHLSELIEEATARDTSTFVNESSMMPASDFDAYEHDSTAEDSTFGPSDDFLANESSFVHGPEPENVNSDDIDQTNVSSFEHLPRTFRHTLPQISDDPDSNDDSDENDDDHHHDEKNQVTIISDSDDSSSVNGAGSEAESQSEGESEEGSEESAQYSDQESDTASDGLEPPSDQVIIDIPPSLTAVIDAAVSNGVSSVTTRTANFTDAALARIVPNLFPARGAAGGSSAWLNDDSIDDFLALLVKHSNEKQGFNPDDRAATSVPPLVAFSSKWHEVIKAKGYTGVQRWSRRAKVSEKRLLKAKMVFFPINQGGSHWTLLVINVSERTIEFLDSLGGTGGAVLGMARKWLEGELGEEYAAADWADVTLRSGQQHNSSDCGVFTCMNALAIARGDVPREVVVGSRMGAARQQLAATLLVGSFSGVLAW</sequence>
<dbReference type="InterPro" id="IPR003653">
    <property type="entry name" value="Peptidase_C48_C"/>
</dbReference>
<keyword evidence="2" id="KW-0645">Protease</keyword>
<dbReference type="InterPro" id="IPR038765">
    <property type="entry name" value="Papain-like_cys_pep_sf"/>
</dbReference>
<feature type="domain" description="Ubiquitin-like protease family profile" evidence="6">
    <location>
        <begin position="506"/>
        <end position="697"/>
    </location>
</feature>
<dbReference type="GO" id="GO:0016929">
    <property type="term" value="F:deSUMOylase activity"/>
    <property type="evidence" value="ECO:0007669"/>
    <property type="project" value="TreeGrafter"/>
</dbReference>
<evidence type="ECO:0000256" key="5">
    <source>
        <dbReference type="SAM" id="MobiDB-lite"/>
    </source>
</evidence>
<comment type="similarity">
    <text evidence="1">Belongs to the peptidase C48 family.</text>
</comment>
<keyword evidence="8" id="KW-1185">Reference proteome</keyword>
<dbReference type="GO" id="GO:0006508">
    <property type="term" value="P:proteolysis"/>
    <property type="evidence" value="ECO:0007669"/>
    <property type="project" value="UniProtKB-KW"/>
</dbReference>
<feature type="region of interest" description="Disordered" evidence="5">
    <location>
        <begin position="31"/>
        <end position="50"/>
    </location>
</feature>
<evidence type="ECO:0000256" key="4">
    <source>
        <dbReference type="ARBA" id="ARBA00022807"/>
    </source>
</evidence>
<dbReference type="PANTHER" id="PTHR12606">
    <property type="entry name" value="SENTRIN/SUMO-SPECIFIC PROTEASE"/>
    <property type="match status" value="1"/>
</dbReference>
<feature type="region of interest" description="Disordered" evidence="5">
    <location>
        <begin position="398"/>
        <end position="484"/>
    </location>
</feature>
<dbReference type="Pfam" id="PF02902">
    <property type="entry name" value="Peptidase_C48"/>
    <property type="match status" value="1"/>
</dbReference>
<evidence type="ECO:0000313" key="7">
    <source>
        <dbReference type="EMBL" id="KAF2754492.1"/>
    </source>
</evidence>
<dbReference type="RefSeq" id="XP_033596943.1">
    <property type="nucleotide sequence ID" value="XM_033744675.1"/>
</dbReference>
<dbReference type="GO" id="GO:0016926">
    <property type="term" value="P:protein desumoylation"/>
    <property type="evidence" value="ECO:0007669"/>
    <property type="project" value="TreeGrafter"/>
</dbReference>
<feature type="compositionally biased region" description="Acidic residues" evidence="5">
    <location>
        <begin position="404"/>
        <end position="416"/>
    </location>
</feature>
<feature type="region of interest" description="Disordered" evidence="5">
    <location>
        <begin position="344"/>
        <end position="381"/>
    </location>
</feature>
<dbReference type="GeneID" id="54485729"/>
<dbReference type="Gene3D" id="3.40.395.10">
    <property type="entry name" value="Adenoviral Proteinase, Chain A"/>
    <property type="match status" value="1"/>
</dbReference>
<evidence type="ECO:0000256" key="1">
    <source>
        <dbReference type="ARBA" id="ARBA00005234"/>
    </source>
</evidence>
<gene>
    <name evidence="7" type="ORF">EJ05DRAFT_479469</name>
</gene>
<feature type="compositionally biased region" description="Acidic residues" evidence="5">
    <location>
        <begin position="448"/>
        <end position="459"/>
    </location>
</feature>
<keyword evidence="3" id="KW-0378">Hydrolase</keyword>
<protein>
    <recommendedName>
        <fullName evidence="6">Ubiquitin-like protease family profile domain-containing protein</fullName>
    </recommendedName>
</protein>
<evidence type="ECO:0000313" key="8">
    <source>
        <dbReference type="Proteomes" id="UP000799437"/>
    </source>
</evidence>
<reference evidence="7" key="1">
    <citation type="journal article" date="2020" name="Stud. Mycol.">
        <title>101 Dothideomycetes genomes: a test case for predicting lifestyles and emergence of pathogens.</title>
        <authorList>
            <person name="Haridas S."/>
            <person name="Albert R."/>
            <person name="Binder M."/>
            <person name="Bloem J."/>
            <person name="Labutti K."/>
            <person name="Salamov A."/>
            <person name="Andreopoulos B."/>
            <person name="Baker S."/>
            <person name="Barry K."/>
            <person name="Bills G."/>
            <person name="Bluhm B."/>
            <person name="Cannon C."/>
            <person name="Castanera R."/>
            <person name="Culley D."/>
            <person name="Daum C."/>
            <person name="Ezra D."/>
            <person name="Gonzalez J."/>
            <person name="Henrissat B."/>
            <person name="Kuo A."/>
            <person name="Liang C."/>
            <person name="Lipzen A."/>
            <person name="Lutzoni F."/>
            <person name="Magnuson J."/>
            <person name="Mondo S."/>
            <person name="Nolan M."/>
            <person name="Ohm R."/>
            <person name="Pangilinan J."/>
            <person name="Park H.-J."/>
            <person name="Ramirez L."/>
            <person name="Alfaro M."/>
            <person name="Sun H."/>
            <person name="Tritt A."/>
            <person name="Yoshinaga Y."/>
            <person name="Zwiers L.-H."/>
            <person name="Turgeon B."/>
            <person name="Goodwin S."/>
            <person name="Spatafora J."/>
            <person name="Crous P."/>
            <person name="Grigoriev I."/>
        </authorList>
    </citation>
    <scope>NUCLEOTIDE SEQUENCE</scope>
    <source>
        <strain evidence="7">CBS 121739</strain>
    </source>
</reference>
<name>A0A6A6VV96_9PEZI</name>
<evidence type="ECO:0000256" key="2">
    <source>
        <dbReference type="ARBA" id="ARBA00022670"/>
    </source>
</evidence>
<dbReference type="GO" id="GO:0005634">
    <property type="term" value="C:nucleus"/>
    <property type="evidence" value="ECO:0007669"/>
    <property type="project" value="TreeGrafter"/>
</dbReference>
<organism evidence="7 8">
    <name type="scientific">Pseudovirgaria hyperparasitica</name>
    <dbReference type="NCBI Taxonomy" id="470096"/>
    <lineage>
        <taxon>Eukaryota</taxon>
        <taxon>Fungi</taxon>
        <taxon>Dikarya</taxon>
        <taxon>Ascomycota</taxon>
        <taxon>Pezizomycotina</taxon>
        <taxon>Dothideomycetes</taxon>
        <taxon>Dothideomycetes incertae sedis</taxon>
        <taxon>Acrospermales</taxon>
        <taxon>Acrospermaceae</taxon>
        <taxon>Pseudovirgaria</taxon>
    </lineage>
</organism>
<evidence type="ECO:0000256" key="3">
    <source>
        <dbReference type="ARBA" id="ARBA00022801"/>
    </source>
</evidence>
<dbReference type="OrthoDB" id="1939479at2759"/>
<dbReference type="Proteomes" id="UP000799437">
    <property type="component" value="Unassembled WGS sequence"/>
</dbReference>
<proteinExistence type="inferred from homology"/>
<dbReference type="SUPFAM" id="SSF54001">
    <property type="entry name" value="Cysteine proteinases"/>
    <property type="match status" value="1"/>
</dbReference>